<evidence type="ECO:0000313" key="4">
    <source>
        <dbReference type="Proteomes" id="UP001151760"/>
    </source>
</evidence>
<proteinExistence type="predicted"/>
<feature type="compositionally biased region" description="Polar residues" evidence="1">
    <location>
        <begin position="872"/>
        <end position="885"/>
    </location>
</feature>
<feature type="compositionally biased region" description="Acidic residues" evidence="1">
    <location>
        <begin position="1866"/>
        <end position="1885"/>
    </location>
</feature>
<sequence length="2266" mass="255846">MTSSSCSYSSAIIQGTYCCKEVHSSEEQALHDELMNLMHQESLAKAHNDDQRIAFEEEKRRISIAKGKEHVNSTFTLSTANTPPQSAGNTPTDSDDDIPKDGVFSTNSFDDENTDTEEGRAAYYNNMDPTIDVTSTPTLRIHKIHPQSQIIGKSTAGVQTRRKLKESTSDQHQALLSFIYKQNRTNHKDQQTCLFACFLSQEEPKKVSQALADESWVEAMQEELLQFKLQDVWVLCDLPEGKRVIGTKWVFRNKRDERGTIIKNKARLVAQGYRQEEGVDYDLKVFAPVAKLKQSLFLAFAAVMLYCLSDDVKIAFYMAIHKKRMLFEELMQKEFKMSSMGELTSILGLQVKHLMSFKPDINVAVCPCGTITSHSKVTMPGTTMIEDQLRDYVYRLKNYSRFLGNCKKANNCAISSTSRRAVAVQVVVLRLKVLLSQTSLRVINEVPHIRTMVAGKRILISEETIRADLLFDDADGVDCFPKHVLWDSLRDIGYEGNLAQLTFSKPLFSPQWKYLVHVLLHCLSPKSTSWEQFGTNIASALVGLATNQKFNFSLMIMNGMLGHISNGTPFLMYPRFIQLFLNKQLEGVTRPKNFLPSVTLPSKVFTFMRKNSPKFSGRITPLTPPMLEVIAALAAEEAHSTSPHSRTASSPRDAQGTPTQSAAQASIPQGTADSQGTAEAEGTADPQGTAEAQGTADIPHSPNDYTPTDESQTSGGDEGLLDLYALNREVRRLKKQTISQAKQIHKLKAKLKKLSKGVQPVVKHHALWVKSQNLKKQKKRRKKQKKKVSSVKLGRNKDESNLSEENNDQDDHTAFVYEDFDATAFVTPDLERKNDETEERKSDETEEVLIEEEKDASDVKSGDTEELDLERIQSTARQSTVTPRTLNFDDETGPSSPIRSTQEEGPKEQFKDDELLADILLNRPRGLSIPGPMQSQPQQPIQATDPKEKGKGILVEEPKKKKLTLQQIRALETAHDEEIARKAQEEWNAEEERKRLEDLKKPKPKTISKKPTSLAQERTQMMNFLKGQGYKNLKKLRYPQMKELYDKVQESIKDSFKDFIPMDSEKEKQMLQERDAKRLLRKRKATVTEEQPSKKLKLRTETIDELRNYLRIVDFEKSAQDRESLEAISMITEFKVIDSPDGEYLIIYRANSHFRALTLCMATEVLATPEQTGSLVKRNSKSVDSLNSLHKTICSEPRTKLLTPGTISSGLVPNIPSSTPCAITSQTNQETPSPVIPLGIEEADCDIKVAYMDNTPYVDFLILKSSSQVLIPNNVHLVNQPPKHINKWTKDHPLDNVIGDPSRPVSTRHQLQNEALFCYFDTFLSSVEPKSYKEAMTESCWIKAMQEELNEFEHLNVWVLVPCLDRVMIITLKWIYKVKLDKLGGVLKNKARLVARGYHQEEGIDFEESFAPIARLEAICIFIVFAAHMNMIVYQIDVKTVFLNDILHEEVYSPRGIFLNQSKYVLESLKKYGIETCDPVETLMVEKSKLDEDPQGKAVDHTHYRIDQNLYLLLLQMLTMRVAKIPKKYIWKYAAIRLVSWSSEKQKSIAISSTEAEYIALSGCCAQILWMRSQLTDYSAKFQQDTSEKVENGVVELYFVRTEYQLADIFTKHIARERLEYFSQQAMKCIVDAEVFRKILDICPRVEGEKFTEVQDDDATLTFLIDLGYKGPLHKYTNMYVDHMHQPWRTLATIINKCLSGKTASNDRLRKSRIDILWGHDDGIVSRLKFVRIREDYQEYGLPIPDMMLNDTIKQSESYQMFLKYSTGQIPPKKSSGKGSQGKKVVDVSHETVDVFEESEPEPAKKRTGNRCTRGVVIQDPQRAPKPKPAALKLKLKGTKGSNEGTRVSPGVPDEFTVIPATLSEGTEDQGDDEEVDWIDSDEDEEKKNDDDDDKSIDLEKTNDEESDDEFVHSGGYVQTDDKETDDEFVQGDEQVNDDKDEEMTNAEVKDYGKGDAEISDVARANAEKIEEIKDDTKKSELPPTSSSLSVSSGFGDQFLKLSSDTSLVGTVKDTTNAKINSLLDIKIQSEGPHIQSLSVLTVPILVICEPVIPTPIPVTPSVAPVTTLLTPSSVSTIPTVPHQTTTPIPIQPITTESLTITTTVPESDALIVVQLRVAKLEKDVSELKKINLSMEALATLKSQVPTVVDNYIGSKLGDALQKTLQKHFVQPTLESSKIQIPTINLEQESEKSALEIHKIKREQAEKEKMPKYTIKSTDKAALKEYDLKSALYQTMHENKSFNKNLERLVGARELEMDYKLMTPTV</sequence>
<comment type="caution">
    <text evidence="3">The sequence shown here is derived from an EMBL/GenBank/DDBJ whole genome shotgun (WGS) entry which is preliminary data.</text>
</comment>
<feature type="compositionally biased region" description="Acidic residues" evidence="1">
    <location>
        <begin position="844"/>
        <end position="855"/>
    </location>
</feature>
<dbReference type="InterPro" id="IPR013103">
    <property type="entry name" value="RVT_2"/>
</dbReference>
<feature type="compositionally biased region" description="Polar residues" evidence="1">
    <location>
        <begin position="73"/>
        <end position="92"/>
    </location>
</feature>
<name>A0ABQ5F3T4_9ASTR</name>
<dbReference type="PANTHER" id="PTHR36812:SF9">
    <property type="entry name" value="MYB-LIKE PROTEIN X ISOFORM X1"/>
    <property type="match status" value="1"/>
</dbReference>
<feature type="compositionally biased region" description="Basic and acidic residues" evidence="1">
    <location>
        <begin position="945"/>
        <end position="958"/>
    </location>
</feature>
<dbReference type="EMBL" id="BQNB010016957">
    <property type="protein sequence ID" value="GJT57738.1"/>
    <property type="molecule type" value="Genomic_DNA"/>
</dbReference>
<feature type="region of interest" description="Disordered" evidence="1">
    <location>
        <begin position="636"/>
        <end position="718"/>
    </location>
</feature>
<protein>
    <submittedName>
        <fullName evidence="3">Retrovirus-related pol polyprotein from transposon TNT 1-94</fullName>
    </submittedName>
</protein>
<feature type="compositionally biased region" description="Polar residues" evidence="1">
    <location>
        <begin position="703"/>
        <end position="715"/>
    </location>
</feature>
<feature type="region of interest" description="Disordered" evidence="1">
    <location>
        <begin position="1794"/>
        <end position="1957"/>
    </location>
</feature>
<feature type="compositionally biased region" description="Polar residues" evidence="1">
    <location>
        <begin position="640"/>
        <end position="677"/>
    </location>
</feature>
<feature type="compositionally biased region" description="Basic and acidic residues" evidence="1">
    <location>
        <begin position="984"/>
        <end position="1001"/>
    </location>
</feature>
<feature type="region of interest" description="Disordered" evidence="1">
    <location>
        <begin position="1971"/>
        <end position="1990"/>
    </location>
</feature>
<evidence type="ECO:0000313" key="3">
    <source>
        <dbReference type="EMBL" id="GJT57738.1"/>
    </source>
</evidence>
<feature type="compositionally biased region" description="Basic residues" evidence="1">
    <location>
        <begin position="770"/>
        <end position="789"/>
    </location>
</feature>
<evidence type="ECO:0000259" key="2">
    <source>
        <dbReference type="Pfam" id="PF07727"/>
    </source>
</evidence>
<dbReference type="PANTHER" id="PTHR36812">
    <property type="entry name" value="NEUROFILAMENT TRIPLET M PROTEIN-LIKE PROTEIN"/>
    <property type="match status" value="1"/>
</dbReference>
<feature type="compositionally biased region" description="Basic and acidic residues" evidence="1">
    <location>
        <begin position="829"/>
        <end position="843"/>
    </location>
</feature>
<evidence type="ECO:0000256" key="1">
    <source>
        <dbReference type="SAM" id="MobiDB-lite"/>
    </source>
</evidence>
<reference evidence="3" key="1">
    <citation type="journal article" date="2022" name="Int. J. Mol. Sci.">
        <title>Draft Genome of Tanacetum Coccineum: Genomic Comparison of Closely Related Tanacetum-Family Plants.</title>
        <authorList>
            <person name="Yamashiro T."/>
            <person name="Shiraishi A."/>
            <person name="Nakayama K."/>
            <person name="Satake H."/>
        </authorList>
    </citation>
    <scope>NUCLEOTIDE SEQUENCE</scope>
</reference>
<feature type="region of interest" description="Disordered" evidence="1">
    <location>
        <begin position="984"/>
        <end position="1014"/>
    </location>
</feature>
<feature type="compositionally biased region" description="Basic and acidic residues" evidence="1">
    <location>
        <begin position="1948"/>
        <end position="1957"/>
    </location>
</feature>
<reference evidence="3" key="2">
    <citation type="submission" date="2022-01" db="EMBL/GenBank/DDBJ databases">
        <authorList>
            <person name="Yamashiro T."/>
            <person name="Shiraishi A."/>
            <person name="Satake H."/>
            <person name="Nakayama K."/>
        </authorList>
    </citation>
    <scope>NUCLEOTIDE SEQUENCE</scope>
</reference>
<feature type="region of interest" description="Disordered" evidence="1">
    <location>
        <begin position="770"/>
        <end position="810"/>
    </location>
</feature>
<feature type="compositionally biased region" description="Basic and acidic residues" evidence="1">
    <location>
        <begin position="901"/>
        <end position="910"/>
    </location>
</feature>
<dbReference type="CDD" id="cd09272">
    <property type="entry name" value="RNase_HI_RT_Ty1"/>
    <property type="match status" value="1"/>
</dbReference>
<gene>
    <name evidence="3" type="ORF">Tco_0992792</name>
</gene>
<keyword evidence="4" id="KW-1185">Reference proteome</keyword>
<feature type="region of interest" description="Disordered" evidence="1">
    <location>
        <begin position="73"/>
        <end position="115"/>
    </location>
</feature>
<feature type="compositionally biased region" description="Acidic residues" evidence="1">
    <location>
        <begin position="1923"/>
        <end position="1945"/>
    </location>
</feature>
<feature type="compositionally biased region" description="Basic and acidic residues" evidence="1">
    <location>
        <begin position="1971"/>
        <end position="1981"/>
    </location>
</feature>
<organism evidence="3 4">
    <name type="scientific">Tanacetum coccineum</name>
    <dbReference type="NCBI Taxonomy" id="301880"/>
    <lineage>
        <taxon>Eukaryota</taxon>
        <taxon>Viridiplantae</taxon>
        <taxon>Streptophyta</taxon>
        <taxon>Embryophyta</taxon>
        <taxon>Tracheophyta</taxon>
        <taxon>Spermatophyta</taxon>
        <taxon>Magnoliopsida</taxon>
        <taxon>eudicotyledons</taxon>
        <taxon>Gunneridae</taxon>
        <taxon>Pentapetalae</taxon>
        <taxon>asterids</taxon>
        <taxon>campanulids</taxon>
        <taxon>Asterales</taxon>
        <taxon>Asteraceae</taxon>
        <taxon>Asteroideae</taxon>
        <taxon>Anthemideae</taxon>
        <taxon>Anthemidinae</taxon>
        <taxon>Tanacetum</taxon>
    </lineage>
</organism>
<feature type="compositionally biased region" description="Basic and acidic residues" evidence="1">
    <location>
        <begin position="1886"/>
        <end position="1904"/>
    </location>
</feature>
<feature type="compositionally biased region" description="Polar residues" evidence="1">
    <location>
        <begin position="933"/>
        <end position="942"/>
    </location>
</feature>
<feature type="domain" description="Reverse transcriptase Ty1/copia-type" evidence="2">
    <location>
        <begin position="1356"/>
        <end position="1460"/>
    </location>
</feature>
<dbReference type="Pfam" id="PF07727">
    <property type="entry name" value="RVT_2"/>
    <property type="match status" value="2"/>
</dbReference>
<dbReference type="Proteomes" id="UP001151760">
    <property type="component" value="Unassembled WGS sequence"/>
</dbReference>
<feature type="domain" description="Reverse transcriptase Ty1/copia-type" evidence="2">
    <location>
        <begin position="231"/>
        <end position="317"/>
    </location>
</feature>
<accession>A0ABQ5F3T4</accession>
<feature type="region of interest" description="Disordered" evidence="1">
    <location>
        <begin position="827"/>
        <end position="910"/>
    </location>
</feature>
<feature type="region of interest" description="Disordered" evidence="1">
    <location>
        <begin position="924"/>
        <end position="958"/>
    </location>
</feature>